<sequence>MPRPRWFLQAEANFFRALMNTGMCLHRLSPPVPPEHHFTRVFPTTVSPIKGEIGLYFYTPPSYPPPPDPSHKYPVVVNFHGGGFTLGHATDDVRWAASVVSLADAIVVSVDYRLAPEHPFPTAIEDGVDALLYLSAHAEELHIDPLRIGVSGFSAGGNMAFTVPLRLHEEFRRKPTLPRLVIVAIAAWYPSTDFTATRAHRRGSSLRPDKELPKLFTNMFDASYLYPPKSVQLDSPYLSPGVASEELLRELPPVIYMYTCEWDELLQEAEGFRARLESEGVGKKVFYRKVDGTTHAWDKTIGLGDTRREALYKEVCEGLRNVFYKS</sequence>
<dbReference type="SUPFAM" id="SSF53474">
    <property type="entry name" value="alpha/beta-Hydrolases"/>
    <property type="match status" value="1"/>
</dbReference>
<gene>
    <name evidence="3" type="ORF">GSTUAT00005338001</name>
</gene>
<dbReference type="Pfam" id="PF07859">
    <property type="entry name" value="Abhydrolase_3"/>
    <property type="match status" value="1"/>
</dbReference>
<feature type="domain" description="Alpha/beta hydrolase fold-3" evidence="2">
    <location>
        <begin position="76"/>
        <end position="297"/>
    </location>
</feature>
<keyword evidence="4" id="KW-1185">Reference proteome</keyword>
<dbReference type="InterPro" id="IPR050300">
    <property type="entry name" value="GDXG_lipolytic_enzyme"/>
</dbReference>
<dbReference type="PANTHER" id="PTHR48081:SF8">
    <property type="entry name" value="ALPHA_BETA HYDROLASE FOLD-3 DOMAIN-CONTAINING PROTEIN-RELATED"/>
    <property type="match status" value="1"/>
</dbReference>
<evidence type="ECO:0000313" key="3">
    <source>
        <dbReference type="EMBL" id="CUS10584.1"/>
    </source>
</evidence>
<dbReference type="Proteomes" id="UP001412239">
    <property type="component" value="Unassembled WGS sequence"/>
</dbReference>
<reference evidence="3" key="1">
    <citation type="submission" date="2015-10" db="EMBL/GenBank/DDBJ databases">
        <authorList>
            <person name="Regsiter A."/>
            <person name="william w."/>
        </authorList>
    </citation>
    <scope>NUCLEOTIDE SEQUENCE</scope>
    <source>
        <strain evidence="3">Montdore</strain>
    </source>
</reference>
<dbReference type="AlphaFoldDB" id="A0A292PTY8"/>
<evidence type="ECO:0000259" key="2">
    <source>
        <dbReference type="Pfam" id="PF07859"/>
    </source>
</evidence>
<proteinExistence type="predicted"/>
<keyword evidence="1" id="KW-0378">Hydrolase</keyword>
<dbReference type="PANTHER" id="PTHR48081">
    <property type="entry name" value="AB HYDROLASE SUPERFAMILY PROTEIN C4A8.06C"/>
    <property type="match status" value="1"/>
</dbReference>
<name>A0A292PTY8_9PEZI</name>
<dbReference type="InterPro" id="IPR029058">
    <property type="entry name" value="AB_hydrolase_fold"/>
</dbReference>
<protein>
    <recommendedName>
        <fullName evidence="2">Alpha/beta hydrolase fold-3 domain-containing protein</fullName>
    </recommendedName>
</protein>
<dbReference type="InterPro" id="IPR013094">
    <property type="entry name" value="AB_hydrolase_3"/>
</dbReference>
<dbReference type="EMBL" id="LN891043">
    <property type="protein sequence ID" value="CUS10584.1"/>
    <property type="molecule type" value="Genomic_DNA"/>
</dbReference>
<accession>A0A292PTY8</accession>
<evidence type="ECO:0000256" key="1">
    <source>
        <dbReference type="ARBA" id="ARBA00022801"/>
    </source>
</evidence>
<dbReference type="Gene3D" id="3.40.50.1820">
    <property type="entry name" value="alpha/beta hydrolase"/>
    <property type="match status" value="1"/>
</dbReference>
<dbReference type="GO" id="GO:0016787">
    <property type="term" value="F:hydrolase activity"/>
    <property type="evidence" value="ECO:0007669"/>
    <property type="project" value="UniProtKB-KW"/>
</dbReference>
<organism evidence="3 4">
    <name type="scientific">Tuber aestivum</name>
    <name type="common">summer truffle</name>
    <dbReference type="NCBI Taxonomy" id="59557"/>
    <lineage>
        <taxon>Eukaryota</taxon>
        <taxon>Fungi</taxon>
        <taxon>Dikarya</taxon>
        <taxon>Ascomycota</taxon>
        <taxon>Pezizomycotina</taxon>
        <taxon>Pezizomycetes</taxon>
        <taxon>Pezizales</taxon>
        <taxon>Tuberaceae</taxon>
        <taxon>Tuber</taxon>
    </lineage>
</organism>
<evidence type="ECO:0000313" key="4">
    <source>
        <dbReference type="Proteomes" id="UP001412239"/>
    </source>
</evidence>